<proteinExistence type="predicted"/>
<dbReference type="WBParaSite" id="SSLN_0001643301-mRNA-1">
    <property type="protein sequence ID" value="SSLN_0001643301-mRNA-1"/>
    <property type="gene ID" value="SSLN_0001643301"/>
</dbReference>
<feature type="compositionally biased region" description="Acidic residues" evidence="1">
    <location>
        <begin position="47"/>
        <end position="77"/>
    </location>
</feature>
<evidence type="ECO:0000313" key="3">
    <source>
        <dbReference type="Proteomes" id="UP000275846"/>
    </source>
</evidence>
<feature type="region of interest" description="Disordered" evidence="1">
    <location>
        <begin position="44"/>
        <end position="84"/>
    </location>
</feature>
<reference evidence="2 3" key="2">
    <citation type="submission" date="2018-11" db="EMBL/GenBank/DDBJ databases">
        <authorList>
            <consortium name="Pathogen Informatics"/>
        </authorList>
    </citation>
    <scope>NUCLEOTIDE SEQUENCE [LARGE SCALE GENOMIC DNA]</scope>
    <source>
        <strain evidence="2 3">NST_G2</strain>
    </source>
</reference>
<protein>
    <submittedName>
        <fullName evidence="2 4">Uncharacterized protein</fullName>
    </submittedName>
</protein>
<evidence type="ECO:0000313" key="4">
    <source>
        <dbReference type="WBParaSite" id="SSLN_0001643301-mRNA-1"/>
    </source>
</evidence>
<sequence length="84" mass="9143">MPVSGRLWYIQRSGQLSYEAPPGAMSFITMGQVTRPAYCNSLRIVSGDEDGDDDEEDDGDDGGCCGVDEDDEKEGEELITGTWC</sequence>
<organism evidence="4">
    <name type="scientific">Schistocephalus solidus</name>
    <name type="common">Tapeworm</name>
    <dbReference type="NCBI Taxonomy" id="70667"/>
    <lineage>
        <taxon>Eukaryota</taxon>
        <taxon>Metazoa</taxon>
        <taxon>Spiralia</taxon>
        <taxon>Lophotrochozoa</taxon>
        <taxon>Platyhelminthes</taxon>
        <taxon>Cestoda</taxon>
        <taxon>Eucestoda</taxon>
        <taxon>Diphyllobothriidea</taxon>
        <taxon>Diphyllobothriidae</taxon>
        <taxon>Schistocephalus</taxon>
    </lineage>
</organism>
<dbReference type="Proteomes" id="UP000275846">
    <property type="component" value="Unassembled WGS sequence"/>
</dbReference>
<evidence type="ECO:0000256" key="1">
    <source>
        <dbReference type="SAM" id="MobiDB-lite"/>
    </source>
</evidence>
<dbReference type="AlphaFoldDB" id="A0A183TH82"/>
<gene>
    <name evidence="2" type="ORF">SSLN_LOCUS15830</name>
</gene>
<evidence type="ECO:0000313" key="2">
    <source>
        <dbReference type="EMBL" id="VDM02216.1"/>
    </source>
</evidence>
<reference evidence="4" key="1">
    <citation type="submission" date="2016-06" db="UniProtKB">
        <authorList>
            <consortium name="WormBaseParasite"/>
        </authorList>
    </citation>
    <scope>IDENTIFICATION</scope>
</reference>
<keyword evidence="3" id="KW-1185">Reference proteome</keyword>
<name>A0A183TH82_SCHSO</name>
<dbReference type="EMBL" id="UYSU01040340">
    <property type="protein sequence ID" value="VDM02216.1"/>
    <property type="molecule type" value="Genomic_DNA"/>
</dbReference>
<accession>A0A183TH82</accession>